<evidence type="ECO:0000313" key="3">
    <source>
        <dbReference type="EMBL" id="CAB4601854.1"/>
    </source>
</evidence>
<dbReference type="AlphaFoldDB" id="A0A6J6GRZ4"/>
<dbReference type="GO" id="GO:0006487">
    <property type="term" value="P:protein N-linked glycosylation"/>
    <property type="evidence" value="ECO:0007669"/>
    <property type="project" value="TreeGrafter"/>
</dbReference>
<gene>
    <name evidence="3" type="ORF">UFOPK1493_04376</name>
</gene>
<protein>
    <submittedName>
        <fullName evidence="3">Unannotated protein</fullName>
    </submittedName>
</protein>
<organism evidence="3">
    <name type="scientific">freshwater metagenome</name>
    <dbReference type="NCBI Taxonomy" id="449393"/>
    <lineage>
        <taxon>unclassified sequences</taxon>
        <taxon>metagenomes</taxon>
        <taxon>ecological metagenomes</taxon>
    </lineage>
</organism>
<accession>A0A6J6GRZ4</accession>
<dbReference type="Gene3D" id="3.40.50.10490">
    <property type="entry name" value="Glucose-6-phosphate isomerase like protein, domain 1"/>
    <property type="match status" value="2"/>
</dbReference>
<feature type="domain" description="SIS" evidence="2">
    <location>
        <begin position="20"/>
        <end position="166"/>
    </location>
</feature>
<dbReference type="InterPro" id="IPR035466">
    <property type="entry name" value="GlmS/AgaS_SIS"/>
</dbReference>
<sequence>MHPDRFLDDLTAKPARLIALADSIDDGSAFAWPGVRPTDRVLLTGMGSSWFAAQVAALRLRRVGVAAVAELASAERSWPAAPDLTVVAISASGGSTETLDLVRELDGARVVALTNTEASPLRELAAEVVDLLAGTEVSGVACRSELHTIVALLALEEQLSGTSLGLAAACRAAARAVEHLLVTRDAWVSEAAERLAGPNGTWLVAPADRIASALQGALMFREVPRRQADGCETGDWSHVDVYLTKTHDYRALVFPGSRYDAEAARWMGERSATVVAVQPEGADAFGAAQQVVRYPAGDHPLTPLLVETTVAELVAEHLFAHATTS</sequence>
<name>A0A6J6GRZ4_9ZZZZ</name>
<dbReference type="EMBL" id="CAEZSR010000336">
    <property type="protein sequence ID" value="CAB4601854.1"/>
    <property type="molecule type" value="Genomic_DNA"/>
</dbReference>
<dbReference type="PANTHER" id="PTHR10937">
    <property type="entry name" value="GLUCOSAMINE--FRUCTOSE-6-PHOSPHATE AMINOTRANSFERASE, ISOMERIZING"/>
    <property type="match status" value="1"/>
</dbReference>
<dbReference type="PANTHER" id="PTHR10937:SF0">
    <property type="entry name" value="GLUTAMINE--FRUCTOSE-6-PHOSPHATE TRANSAMINASE (ISOMERIZING)"/>
    <property type="match status" value="1"/>
</dbReference>
<keyword evidence="1" id="KW-0677">Repeat</keyword>
<proteinExistence type="predicted"/>
<dbReference type="Pfam" id="PF01380">
    <property type="entry name" value="SIS"/>
    <property type="match status" value="1"/>
</dbReference>
<dbReference type="GO" id="GO:0006002">
    <property type="term" value="P:fructose 6-phosphate metabolic process"/>
    <property type="evidence" value="ECO:0007669"/>
    <property type="project" value="TreeGrafter"/>
</dbReference>
<dbReference type="PROSITE" id="PS51464">
    <property type="entry name" value="SIS"/>
    <property type="match status" value="1"/>
</dbReference>
<dbReference type="GO" id="GO:0097367">
    <property type="term" value="F:carbohydrate derivative binding"/>
    <property type="evidence" value="ECO:0007669"/>
    <property type="project" value="InterPro"/>
</dbReference>
<dbReference type="GO" id="GO:0006047">
    <property type="term" value="P:UDP-N-acetylglucosamine metabolic process"/>
    <property type="evidence" value="ECO:0007669"/>
    <property type="project" value="TreeGrafter"/>
</dbReference>
<evidence type="ECO:0000259" key="2">
    <source>
        <dbReference type="PROSITE" id="PS51464"/>
    </source>
</evidence>
<dbReference type="GO" id="GO:0004360">
    <property type="term" value="F:glutamine-fructose-6-phosphate transaminase (isomerizing) activity"/>
    <property type="evidence" value="ECO:0007669"/>
    <property type="project" value="TreeGrafter"/>
</dbReference>
<dbReference type="InterPro" id="IPR001347">
    <property type="entry name" value="SIS_dom"/>
</dbReference>
<reference evidence="3" key="1">
    <citation type="submission" date="2020-05" db="EMBL/GenBank/DDBJ databases">
        <authorList>
            <person name="Chiriac C."/>
            <person name="Salcher M."/>
            <person name="Ghai R."/>
            <person name="Kavagutti S V."/>
        </authorList>
    </citation>
    <scope>NUCLEOTIDE SEQUENCE</scope>
</reference>
<dbReference type="SUPFAM" id="SSF53697">
    <property type="entry name" value="SIS domain"/>
    <property type="match status" value="1"/>
</dbReference>
<dbReference type="InterPro" id="IPR046348">
    <property type="entry name" value="SIS_dom_sf"/>
</dbReference>
<evidence type="ECO:0000256" key="1">
    <source>
        <dbReference type="ARBA" id="ARBA00022737"/>
    </source>
</evidence>
<dbReference type="CDD" id="cd05008">
    <property type="entry name" value="SIS_GlmS_GlmD_1"/>
    <property type="match status" value="1"/>
</dbReference>